<accession>A4WLB3</accession>
<dbReference type="Pfam" id="PF01935">
    <property type="entry name" value="DUF87"/>
    <property type="match status" value="1"/>
</dbReference>
<dbReference type="GO" id="GO:0043139">
    <property type="term" value="F:5'-3' DNA helicase activity"/>
    <property type="evidence" value="ECO:0007669"/>
    <property type="project" value="UniProtKB-EC"/>
</dbReference>
<dbReference type="Proteomes" id="UP000001567">
    <property type="component" value="Chromosome"/>
</dbReference>
<dbReference type="PhylomeDB" id="A4WLB3"/>
<reference evidence="6 7" key="1">
    <citation type="submission" date="2007-04" db="EMBL/GenBank/DDBJ databases">
        <title>Complete sequence of Pyrobaculum arsenaticum DSM 13514.</title>
        <authorList>
            <consortium name="US DOE Joint Genome Institute"/>
            <person name="Copeland A."/>
            <person name="Lucas S."/>
            <person name="Lapidus A."/>
            <person name="Barry K."/>
            <person name="Glavina del Rio T."/>
            <person name="Dalin E."/>
            <person name="Tice H."/>
            <person name="Pitluck S."/>
            <person name="Chain P."/>
            <person name="Malfatti S."/>
            <person name="Shin M."/>
            <person name="Vergez L."/>
            <person name="Schmutz J."/>
            <person name="Larimer F."/>
            <person name="Land M."/>
            <person name="Hauser L."/>
            <person name="Kyrpides N."/>
            <person name="Mikhailova N."/>
            <person name="Cozen A.E."/>
            <person name="Fitz-Gibbon S.T."/>
            <person name="House C.H."/>
            <person name="Saltikov C."/>
            <person name="Lowe T.M."/>
            <person name="Richardson P."/>
        </authorList>
    </citation>
    <scope>NUCLEOTIDE SEQUENCE [LARGE SCALE GENOMIC DNA]</scope>
    <source>
        <strain evidence="7">ATCC 700994 / DSM 13514 / JCM 11321 / PZ6</strain>
    </source>
</reference>
<dbReference type="GO" id="GO:0043138">
    <property type="term" value="F:3'-5' DNA helicase activity"/>
    <property type="evidence" value="ECO:0007669"/>
    <property type="project" value="UniProtKB-EC"/>
</dbReference>
<feature type="domain" description="Helicase HerA central" evidence="5">
    <location>
        <begin position="41"/>
        <end position="199"/>
    </location>
</feature>
<evidence type="ECO:0000256" key="3">
    <source>
        <dbReference type="ARBA" id="ARBA00048954"/>
    </source>
</evidence>
<evidence type="ECO:0000256" key="1">
    <source>
        <dbReference type="ARBA" id="ARBA00007816"/>
    </source>
</evidence>
<evidence type="ECO:0000256" key="4">
    <source>
        <dbReference type="ARBA" id="ARBA00048988"/>
    </source>
</evidence>
<comment type="catalytic activity">
    <reaction evidence="4">
        <text>ATP + H2O = ADP + phosphate + H(+)</text>
        <dbReference type="Rhea" id="RHEA:13065"/>
        <dbReference type="ChEBI" id="CHEBI:15377"/>
        <dbReference type="ChEBI" id="CHEBI:15378"/>
        <dbReference type="ChEBI" id="CHEBI:30616"/>
        <dbReference type="ChEBI" id="CHEBI:43474"/>
        <dbReference type="ChEBI" id="CHEBI:456216"/>
        <dbReference type="EC" id="5.6.2.4"/>
    </reaction>
</comment>
<dbReference type="InterPro" id="IPR002789">
    <property type="entry name" value="HerA_central"/>
</dbReference>
<dbReference type="AlphaFoldDB" id="A4WLB3"/>
<dbReference type="PANTHER" id="PTHR42957">
    <property type="entry name" value="HELICASE MJ1565-RELATED"/>
    <property type="match status" value="1"/>
</dbReference>
<gene>
    <name evidence="6" type="ordered locus">Pars_1626</name>
</gene>
<sequence length="300" mass="33846">MSAWCSGGCLVVFIFRIYMWRLGGGVFVGFRLTGPAFLPLDRHVVIAGSTRSGKTRLAKKIVARARLPAVVLDWHGEYGGVSVDPHLLKISIEGLDKKLLCEILGLALNLNEPSVYFLYRAVRNRELRTLRDVVVALDEFLVSTKSEVEMKAAIARRLEYVIDVFEGGRVPADLVFRSRRVVSVDLSSLKLYEERVLVILFVLASLYNYLFSRGIAKGVERLLVIDEAQNVLRRGDVVKHLVFESGKYGLRVVFVTNEMPPPEILVHSTLVVTRPHRVYNLEVRGSALLRDDSVERIWIV</sequence>
<protein>
    <recommendedName>
        <fullName evidence="5">Helicase HerA central domain-containing protein</fullName>
    </recommendedName>
</protein>
<comment type="similarity">
    <text evidence="1">Belongs to the HerA family.</text>
</comment>
<dbReference type="STRING" id="340102.Pars_1626"/>
<dbReference type="Gene3D" id="3.40.50.300">
    <property type="entry name" value="P-loop containing nucleotide triphosphate hydrolases"/>
    <property type="match status" value="2"/>
</dbReference>
<evidence type="ECO:0000313" key="7">
    <source>
        <dbReference type="Proteomes" id="UP000001567"/>
    </source>
</evidence>
<comment type="catalytic activity">
    <reaction evidence="3">
        <text>ATP + H2O = ADP + phosphate + H(+)</text>
        <dbReference type="Rhea" id="RHEA:13065"/>
        <dbReference type="ChEBI" id="CHEBI:15377"/>
        <dbReference type="ChEBI" id="CHEBI:15378"/>
        <dbReference type="ChEBI" id="CHEBI:30616"/>
        <dbReference type="ChEBI" id="CHEBI:43474"/>
        <dbReference type="ChEBI" id="CHEBI:456216"/>
        <dbReference type="EC" id="5.6.2.3"/>
    </reaction>
</comment>
<organism evidence="6 7">
    <name type="scientific">Pyrobaculum arsenaticum (strain DSM 13514 / JCM 11321 / PZ6)</name>
    <dbReference type="NCBI Taxonomy" id="340102"/>
    <lineage>
        <taxon>Archaea</taxon>
        <taxon>Thermoproteota</taxon>
        <taxon>Thermoprotei</taxon>
        <taxon>Thermoproteales</taxon>
        <taxon>Thermoproteaceae</taxon>
        <taxon>Pyrobaculum</taxon>
    </lineage>
</organism>
<evidence type="ECO:0000259" key="5">
    <source>
        <dbReference type="Pfam" id="PF01935"/>
    </source>
</evidence>
<dbReference type="InterPro" id="IPR008571">
    <property type="entry name" value="HerA-like"/>
</dbReference>
<name>A4WLB3_PYRAR</name>
<dbReference type="InterPro" id="IPR027417">
    <property type="entry name" value="P-loop_NTPase"/>
</dbReference>
<evidence type="ECO:0000313" key="6">
    <source>
        <dbReference type="EMBL" id="ABP51180.1"/>
    </source>
</evidence>
<dbReference type="SUPFAM" id="SSF52540">
    <property type="entry name" value="P-loop containing nucleoside triphosphate hydrolases"/>
    <property type="match status" value="1"/>
</dbReference>
<dbReference type="HOGENOM" id="CLU_948694_0_0_2"/>
<dbReference type="EMBL" id="CP000660">
    <property type="protein sequence ID" value="ABP51180.1"/>
    <property type="molecule type" value="Genomic_DNA"/>
</dbReference>
<comment type="catalytic activity">
    <reaction evidence="2">
        <text>Couples ATP hydrolysis with the unwinding of duplex DNA by translocating in the 3'-5' direction.</text>
        <dbReference type="EC" id="5.6.2.4"/>
    </reaction>
</comment>
<dbReference type="KEGG" id="pas:Pars_1626"/>
<proteinExistence type="inferred from homology"/>
<dbReference type="PANTHER" id="PTHR42957:SF1">
    <property type="entry name" value="HELICASE MJ1565-RELATED"/>
    <property type="match status" value="1"/>
</dbReference>
<evidence type="ECO:0000256" key="2">
    <source>
        <dbReference type="ARBA" id="ARBA00034617"/>
    </source>
</evidence>